<proteinExistence type="inferred from homology"/>
<dbReference type="Pfam" id="PF10601">
    <property type="entry name" value="zf-LITAF-like"/>
    <property type="match status" value="1"/>
</dbReference>
<dbReference type="InterPro" id="IPR037519">
    <property type="entry name" value="LITAF_fam"/>
</dbReference>
<dbReference type="EMBL" id="AZBU02000014">
    <property type="protein sequence ID" value="TKR57738.1"/>
    <property type="molecule type" value="Genomic_DNA"/>
</dbReference>
<feature type="domain" description="LITAF" evidence="10">
    <location>
        <begin position="60"/>
        <end position="142"/>
    </location>
</feature>
<sequence length="144" mass="16314">MSAENGPSQEPSSRPSSAEMSTQTALIAEPQLTTTRPEAVAQKSMTSNHELTVKAQLTHPHSIITASHIWLGRGPTVLRCPCCGACVRTTVRYRRGSCFWLYFMLFYMIMWCYAFILLCIDFMEETYHYCSHCGVFLGVRLSDF</sequence>
<protein>
    <recommendedName>
        <fullName evidence="10">LITAF domain-containing protein</fullName>
    </recommendedName>
</protein>
<evidence type="ECO:0000256" key="2">
    <source>
        <dbReference type="ARBA" id="ARBA00004481"/>
    </source>
</evidence>
<gene>
    <name evidence="11" type="ORF">L596_030399</name>
</gene>
<evidence type="ECO:0000259" key="10">
    <source>
        <dbReference type="PROSITE" id="PS51837"/>
    </source>
</evidence>
<evidence type="ECO:0000313" key="11">
    <source>
        <dbReference type="EMBL" id="TKR57738.1"/>
    </source>
</evidence>
<evidence type="ECO:0000313" key="12">
    <source>
        <dbReference type="Proteomes" id="UP000298663"/>
    </source>
</evidence>
<comment type="similarity">
    <text evidence="4">Belongs to the CDIP1/LITAF family.</text>
</comment>
<evidence type="ECO:0000256" key="4">
    <source>
        <dbReference type="ARBA" id="ARBA00005975"/>
    </source>
</evidence>
<dbReference type="GO" id="GO:0008270">
    <property type="term" value="F:zinc ion binding"/>
    <property type="evidence" value="ECO:0007669"/>
    <property type="project" value="TreeGrafter"/>
</dbReference>
<keyword evidence="9" id="KW-0812">Transmembrane</keyword>
<comment type="subcellular location">
    <subcellularLocation>
        <location evidence="2">Endosome membrane</location>
        <topology evidence="2">Peripheral membrane protein</topology>
    </subcellularLocation>
    <subcellularLocation>
        <location evidence="1">Late endosome membrane</location>
    </subcellularLocation>
    <subcellularLocation>
        <location evidence="3">Lysosome membrane</location>
        <topology evidence="3">Peripheral membrane protein</topology>
        <orientation evidence="3">Cytoplasmic side</orientation>
    </subcellularLocation>
</comment>
<keyword evidence="12" id="KW-1185">Reference proteome</keyword>
<reference evidence="11 12" key="2">
    <citation type="journal article" date="2019" name="G3 (Bethesda)">
        <title>Hybrid Assembly of the Genome of the Entomopathogenic Nematode Steinernema carpocapsae Identifies the X-Chromosome.</title>
        <authorList>
            <person name="Serra L."/>
            <person name="Macchietto M."/>
            <person name="Macias-Munoz A."/>
            <person name="McGill C.J."/>
            <person name="Rodriguez I.M."/>
            <person name="Rodriguez B."/>
            <person name="Murad R."/>
            <person name="Mortazavi A."/>
        </authorList>
    </citation>
    <scope>NUCLEOTIDE SEQUENCE [LARGE SCALE GENOMIC DNA]</scope>
    <source>
        <strain evidence="11 12">ALL</strain>
    </source>
</reference>
<evidence type="ECO:0000256" key="9">
    <source>
        <dbReference type="SAM" id="Phobius"/>
    </source>
</evidence>
<dbReference type="GO" id="GO:0031902">
    <property type="term" value="C:late endosome membrane"/>
    <property type="evidence" value="ECO:0007669"/>
    <property type="project" value="UniProtKB-SubCell"/>
</dbReference>
<evidence type="ECO:0000256" key="5">
    <source>
        <dbReference type="ARBA" id="ARBA00022723"/>
    </source>
</evidence>
<dbReference type="PROSITE" id="PS51837">
    <property type="entry name" value="LITAF"/>
    <property type="match status" value="1"/>
</dbReference>
<dbReference type="SMART" id="SM00714">
    <property type="entry name" value="LITAF"/>
    <property type="match status" value="1"/>
</dbReference>
<dbReference type="InterPro" id="IPR006629">
    <property type="entry name" value="LITAF"/>
</dbReference>
<evidence type="ECO:0000256" key="8">
    <source>
        <dbReference type="SAM" id="MobiDB-lite"/>
    </source>
</evidence>
<dbReference type="GO" id="GO:0005765">
    <property type="term" value="C:lysosomal membrane"/>
    <property type="evidence" value="ECO:0007669"/>
    <property type="project" value="UniProtKB-SubCell"/>
</dbReference>
<comment type="caution">
    <text evidence="11">The sequence shown here is derived from an EMBL/GenBank/DDBJ whole genome shotgun (WGS) entry which is preliminary data.</text>
</comment>
<feature type="transmembrane region" description="Helical" evidence="9">
    <location>
        <begin position="99"/>
        <end position="123"/>
    </location>
</feature>
<dbReference type="PANTHER" id="PTHR23292:SF6">
    <property type="entry name" value="FI16602P1-RELATED"/>
    <property type="match status" value="1"/>
</dbReference>
<evidence type="ECO:0000256" key="7">
    <source>
        <dbReference type="ARBA" id="ARBA00023136"/>
    </source>
</evidence>
<evidence type="ECO:0000256" key="1">
    <source>
        <dbReference type="ARBA" id="ARBA00004414"/>
    </source>
</evidence>
<dbReference type="AlphaFoldDB" id="A0A4U5LP99"/>
<organism evidence="11 12">
    <name type="scientific">Steinernema carpocapsae</name>
    <name type="common">Entomopathogenic nematode</name>
    <dbReference type="NCBI Taxonomy" id="34508"/>
    <lineage>
        <taxon>Eukaryota</taxon>
        <taxon>Metazoa</taxon>
        <taxon>Ecdysozoa</taxon>
        <taxon>Nematoda</taxon>
        <taxon>Chromadorea</taxon>
        <taxon>Rhabditida</taxon>
        <taxon>Tylenchina</taxon>
        <taxon>Panagrolaimomorpha</taxon>
        <taxon>Strongyloidoidea</taxon>
        <taxon>Steinernematidae</taxon>
        <taxon>Steinernema</taxon>
    </lineage>
</organism>
<evidence type="ECO:0000256" key="3">
    <source>
        <dbReference type="ARBA" id="ARBA00004630"/>
    </source>
</evidence>
<feature type="region of interest" description="Disordered" evidence="8">
    <location>
        <begin position="1"/>
        <end position="21"/>
    </location>
</feature>
<dbReference type="PANTHER" id="PTHR23292">
    <property type="entry name" value="LIPOPOLYSACCHARIDE-INDUCED TUMOR NECROSIS FACTOR-ALPHA FACTOR"/>
    <property type="match status" value="1"/>
</dbReference>
<accession>A0A4U5LP99</accession>
<keyword evidence="7 9" id="KW-0472">Membrane</keyword>
<dbReference type="Proteomes" id="UP000298663">
    <property type="component" value="Unassembled WGS sequence"/>
</dbReference>
<evidence type="ECO:0000256" key="6">
    <source>
        <dbReference type="ARBA" id="ARBA00022833"/>
    </source>
</evidence>
<name>A0A4U5LP99_STECR</name>
<keyword evidence="9" id="KW-1133">Transmembrane helix</keyword>
<reference evidence="11 12" key="1">
    <citation type="journal article" date="2015" name="Genome Biol.">
        <title>Comparative genomics of Steinernema reveals deeply conserved gene regulatory networks.</title>
        <authorList>
            <person name="Dillman A.R."/>
            <person name="Macchietto M."/>
            <person name="Porter C.F."/>
            <person name="Rogers A."/>
            <person name="Williams B."/>
            <person name="Antoshechkin I."/>
            <person name="Lee M.M."/>
            <person name="Goodwin Z."/>
            <person name="Lu X."/>
            <person name="Lewis E.E."/>
            <person name="Goodrich-Blair H."/>
            <person name="Stock S.P."/>
            <person name="Adams B.J."/>
            <person name="Sternberg P.W."/>
            <person name="Mortazavi A."/>
        </authorList>
    </citation>
    <scope>NUCLEOTIDE SEQUENCE [LARGE SCALE GENOMIC DNA]</scope>
    <source>
        <strain evidence="11 12">ALL</strain>
    </source>
</reference>
<keyword evidence="5" id="KW-0479">Metal-binding</keyword>
<keyword evidence="6" id="KW-0862">Zinc</keyword>